<dbReference type="GO" id="GO:0010224">
    <property type="term" value="P:response to UV-B"/>
    <property type="evidence" value="ECO:0007669"/>
    <property type="project" value="TreeGrafter"/>
</dbReference>
<feature type="region of interest" description="Disordered" evidence="1">
    <location>
        <begin position="1"/>
        <end position="23"/>
    </location>
</feature>
<dbReference type="PANTHER" id="PTHR45389:SF1">
    <property type="entry name" value="WD REPEAT-CONTAINING PROTEIN RUP1"/>
    <property type="match status" value="1"/>
</dbReference>
<keyword evidence="3" id="KW-1185">Reference proteome</keyword>
<dbReference type="EMBL" id="CM007384">
    <property type="protein sequence ID" value="ONK72670.1"/>
    <property type="molecule type" value="Genomic_DNA"/>
</dbReference>
<protein>
    <submittedName>
        <fullName evidence="2">Uncharacterized protein</fullName>
    </submittedName>
</protein>
<name>A0A5P1F840_ASPOF</name>
<accession>A0A5P1F840</accession>
<reference evidence="3" key="1">
    <citation type="journal article" date="2017" name="Nat. Commun.">
        <title>The asparagus genome sheds light on the origin and evolution of a young Y chromosome.</title>
        <authorList>
            <person name="Harkess A."/>
            <person name="Zhou J."/>
            <person name="Xu C."/>
            <person name="Bowers J.E."/>
            <person name="Van der Hulst R."/>
            <person name="Ayyampalayam S."/>
            <person name="Mercati F."/>
            <person name="Riccardi P."/>
            <person name="McKain M.R."/>
            <person name="Kakrana A."/>
            <person name="Tang H."/>
            <person name="Ray J."/>
            <person name="Groenendijk J."/>
            <person name="Arikit S."/>
            <person name="Mathioni S.M."/>
            <person name="Nakano M."/>
            <person name="Shan H."/>
            <person name="Telgmann-Rauber A."/>
            <person name="Kanno A."/>
            <person name="Yue Z."/>
            <person name="Chen H."/>
            <person name="Li W."/>
            <person name="Chen Y."/>
            <person name="Xu X."/>
            <person name="Zhang Y."/>
            <person name="Luo S."/>
            <person name="Chen H."/>
            <person name="Gao J."/>
            <person name="Mao Z."/>
            <person name="Pires J.C."/>
            <person name="Luo M."/>
            <person name="Kudrna D."/>
            <person name="Wing R.A."/>
            <person name="Meyers B.C."/>
            <person name="Yi K."/>
            <person name="Kong H."/>
            <person name="Lavrijsen P."/>
            <person name="Sunseri F."/>
            <person name="Falavigna A."/>
            <person name="Ye Y."/>
            <person name="Leebens-Mack J.H."/>
            <person name="Chen G."/>
        </authorList>
    </citation>
    <scope>NUCLEOTIDE SEQUENCE [LARGE SCALE GENOMIC DNA]</scope>
    <source>
        <strain evidence="3">cv. DH0086</strain>
    </source>
</reference>
<dbReference type="Proteomes" id="UP000243459">
    <property type="component" value="Chromosome 4"/>
</dbReference>
<dbReference type="PANTHER" id="PTHR45389">
    <property type="entry name" value="WD REPEAT-CONTAINING PROTEIN RUP1"/>
    <property type="match status" value="1"/>
</dbReference>
<evidence type="ECO:0000256" key="1">
    <source>
        <dbReference type="SAM" id="MobiDB-lite"/>
    </source>
</evidence>
<dbReference type="Gramene" id="ONK72670">
    <property type="protein sequence ID" value="ONK72670"/>
    <property type="gene ID" value="A4U43_C04F21860"/>
</dbReference>
<organism evidence="2 3">
    <name type="scientific">Asparagus officinalis</name>
    <name type="common">Garden asparagus</name>
    <dbReference type="NCBI Taxonomy" id="4686"/>
    <lineage>
        <taxon>Eukaryota</taxon>
        <taxon>Viridiplantae</taxon>
        <taxon>Streptophyta</taxon>
        <taxon>Embryophyta</taxon>
        <taxon>Tracheophyta</taxon>
        <taxon>Spermatophyta</taxon>
        <taxon>Magnoliopsida</taxon>
        <taxon>Liliopsida</taxon>
        <taxon>Asparagales</taxon>
        <taxon>Asparagaceae</taxon>
        <taxon>Asparagoideae</taxon>
        <taxon>Asparagus</taxon>
    </lineage>
</organism>
<gene>
    <name evidence="2" type="ORF">A4U43_C04F21860</name>
</gene>
<feature type="region of interest" description="Disordered" evidence="1">
    <location>
        <begin position="79"/>
        <end position="132"/>
    </location>
</feature>
<proteinExistence type="predicted"/>
<evidence type="ECO:0000313" key="3">
    <source>
        <dbReference type="Proteomes" id="UP000243459"/>
    </source>
</evidence>
<dbReference type="AlphaFoldDB" id="A0A5P1F840"/>
<sequence length="132" mass="14487">MSNNASQEQRHQPPQQEDQDQAQCEWIFSLAAAISPRTSEVSNILGAVELEPSDRLLAIGGISRKIRIYNLQFLLNRQETSSEDGHEEEHGGLVAGGEGEEEGDPKEDRVVDLEGVEVASDAVGDQGREEEM</sequence>
<dbReference type="InterPro" id="IPR044616">
    <property type="entry name" value="RUP1/2"/>
</dbReference>
<evidence type="ECO:0000313" key="2">
    <source>
        <dbReference type="EMBL" id="ONK72670.1"/>
    </source>
</evidence>